<evidence type="ECO:0000313" key="10">
    <source>
        <dbReference type="RefSeq" id="XP_026677052.1"/>
    </source>
</evidence>
<evidence type="ECO:0000256" key="5">
    <source>
        <dbReference type="ARBA" id="ARBA00023157"/>
    </source>
</evidence>
<keyword evidence="6" id="KW-0479">Metal-binding</keyword>
<comment type="pathway">
    <text evidence="2">Protein modification; protein glycosylation.</text>
</comment>
<evidence type="ECO:0000256" key="3">
    <source>
        <dbReference type="ARBA" id="ARBA00007658"/>
    </source>
</evidence>
<organism evidence="9 10">
    <name type="scientific">Diaphorina citri</name>
    <name type="common">Asian citrus psyllid</name>
    <dbReference type="NCBI Taxonomy" id="121845"/>
    <lineage>
        <taxon>Eukaryota</taxon>
        <taxon>Metazoa</taxon>
        <taxon>Ecdysozoa</taxon>
        <taxon>Arthropoda</taxon>
        <taxon>Hexapoda</taxon>
        <taxon>Insecta</taxon>
        <taxon>Pterygota</taxon>
        <taxon>Neoptera</taxon>
        <taxon>Paraneoptera</taxon>
        <taxon>Hemiptera</taxon>
        <taxon>Sternorrhyncha</taxon>
        <taxon>Psylloidea</taxon>
        <taxon>Psyllidae</taxon>
        <taxon>Diaphorininae</taxon>
        <taxon>Diaphorina</taxon>
    </lineage>
</organism>
<dbReference type="Pfam" id="PF01532">
    <property type="entry name" value="Glyco_hydro_47"/>
    <property type="match status" value="2"/>
</dbReference>
<comment type="cofactor">
    <cofactor evidence="1 6">
        <name>Ca(2+)</name>
        <dbReference type="ChEBI" id="CHEBI:29108"/>
    </cofactor>
</comment>
<keyword evidence="6" id="KW-0106">Calcium</keyword>
<dbReference type="RefSeq" id="XP_026677052.1">
    <property type="nucleotide sequence ID" value="XM_026821251.1"/>
</dbReference>
<evidence type="ECO:0000256" key="7">
    <source>
        <dbReference type="PIRSR" id="PIRSR601382-3"/>
    </source>
</evidence>
<reference evidence="10" key="1">
    <citation type="submission" date="2025-08" db="UniProtKB">
        <authorList>
            <consortium name="RefSeq"/>
        </authorList>
    </citation>
    <scope>IDENTIFICATION</scope>
</reference>
<keyword evidence="5 7" id="KW-1015">Disulfide bond</keyword>
<keyword evidence="9" id="KW-1185">Reference proteome</keyword>
<evidence type="ECO:0000256" key="8">
    <source>
        <dbReference type="RuleBase" id="RU361193"/>
    </source>
</evidence>
<keyword evidence="4 8" id="KW-0378">Hydrolase</keyword>
<evidence type="ECO:0000256" key="4">
    <source>
        <dbReference type="ARBA" id="ARBA00022801"/>
    </source>
</evidence>
<dbReference type="InterPro" id="IPR036026">
    <property type="entry name" value="Seven-hairpin_glycosidases"/>
</dbReference>
<name>A0A3Q0ILH9_DIACI</name>
<dbReference type="KEGG" id="dci:103506272"/>
<feature type="binding site" evidence="6">
    <location>
        <position position="385"/>
    </location>
    <ligand>
        <name>Ca(2+)</name>
        <dbReference type="ChEBI" id="CHEBI:29108"/>
    </ligand>
</feature>
<dbReference type="GeneID" id="103506272"/>
<dbReference type="GO" id="GO:0005975">
    <property type="term" value="P:carbohydrate metabolic process"/>
    <property type="evidence" value="ECO:0007669"/>
    <property type="project" value="InterPro"/>
</dbReference>
<dbReference type="GO" id="GO:0005783">
    <property type="term" value="C:endoplasmic reticulum"/>
    <property type="evidence" value="ECO:0007669"/>
    <property type="project" value="TreeGrafter"/>
</dbReference>
<dbReference type="GO" id="GO:0005509">
    <property type="term" value="F:calcium ion binding"/>
    <property type="evidence" value="ECO:0007669"/>
    <property type="project" value="InterPro"/>
</dbReference>
<dbReference type="GO" id="GO:0000139">
    <property type="term" value="C:Golgi membrane"/>
    <property type="evidence" value="ECO:0007669"/>
    <property type="project" value="TreeGrafter"/>
</dbReference>
<evidence type="ECO:0000313" key="9">
    <source>
        <dbReference type="Proteomes" id="UP000079169"/>
    </source>
</evidence>
<proteinExistence type="inferred from homology"/>
<dbReference type="InterPro" id="IPR001382">
    <property type="entry name" value="Glyco_hydro_47"/>
</dbReference>
<dbReference type="Proteomes" id="UP000079169">
    <property type="component" value="Unplaced"/>
</dbReference>
<sequence length="413" mass="46227">MGDLNQFLKQQALGSLYSVQKIELSVFETTIRFIGAILTLYSFTGDPMYRDKAVHIADKMLPAFKTPTGIPHALINVYTGDSKNYAWASGSASILSELGTLHLEFVYLSDVTGNPIYREKVEKIRSVISSIEKPNGLYPNYLNPKTGHWGQSHISMGALGDSFYEYLLKAWIQSNKEDTEGLKLFDDAMAALMTHTMRRSQKKGLLYFSDMKLDRLEHKMDHLGCFSGGMFGLAAHTRPNSELFNKYMDVAKGITNTCHEAYIQTATHIGSCGLPNSIALASLDNGHGVLSFSVSQNRALEKHCGTEYGYTGIGFLTSDFESFYMALEKHCRTEYGYTGIKNVYQENPQQDDVQQSFFLAETLKYLYLLFSDDSLLPLDQWVFNSEGHPLPVKGKNDFYREASSDVGAAPISR</sequence>
<feature type="disulfide bond" evidence="7">
    <location>
        <begin position="225"/>
        <end position="258"/>
    </location>
</feature>
<evidence type="ECO:0000256" key="2">
    <source>
        <dbReference type="ARBA" id="ARBA00004922"/>
    </source>
</evidence>
<dbReference type="InterPro" id="IPR050749">
    <property type="entry name" value="Glycosyl_Hydrolase_47"/>
</dbReference>
<dbReference type="PANTHER" id="PTHR11742:SF6">
    <property type="entry name" value="MANNOSYL-OLIGOSACCHARIDE ALPHA-1,2-MANNOSIDASE IA-RELATED"/>
    <property type="match status" value="1"/>
</dbReference>
<evidence type="ECO:0000256" key="1">
    <source>
        <dbReference type="ARBA" id="ARBA00001913"/>
    </source>
</evidence>
<dbReference type="Gene3D" id="1.50.10.10">
    <property type="match status" value="1"/>
</dbReference>
<dbReference type="GO" id="GO:0004571">
    <property type="term" value="F:mannosyl-oligosaccharide 1,2-alpha-mannosidase activity"/>
    <property type="evidence" value="ECO:0007669"/>
    <property type="project" value="InterPro"/>
</dbReference>
<dbReference type="STRING" id="121845.A0A3Q0ILH9"/>
<dbReference type="PANTHER" id="PTHR11742">
    <property type="entry name" value="MANNOSYL-OLIGOSACCHARIDE ALPHA-1,2-MANNOSIDASE-RELATED"/>
    <property type="match status" value="1"/>
</dbReference>
<gene>
    <name evidence="10" type="primary">LOC103506272</name>
</gene>
<dbReference type="EC" id="3.2.1.-" evidence="8"/>
<accession>A0A3Q0ILH9</accession>
<dbReference type="AlphaFoldDB" id="A0A3Q0ILH9"/>
<dbReference type="SUPFAM" id="SSF48225">
    <property type="entry name" value="Seven-hairpin glycosidases"/>
    <property type="match status" value="1"/>
</dbReference>
<keyword evidence="8" id="KW-0326">Glycosidase</keyword>
<dbReference type="InterPro" id="IPR012341">
    <property type="entry name" value="6hp_glycosidase-like_sf"/>
</dbReference>
<dbReference type="PaxDb" id="121845-A0A3Q0ILH9"/>
<protein>
    <recommendedName>
        <fullName evidence="8">alpha-1,2-Mannosidase</fullName>
        <ecNumber evidence="8">3.2.1.-</ecNumber>
    </recommendedName>
</protein>
<comment type="similarity">
    <text evidence="3 8">Belongs to the glycosyl hydrolase 47 family.</text>
</comment>
<evidence type="ECO:0000256" key="6">
    <source>
        <dbReference type="PIRSR" id="PIRSR601382-2"/>
    </source>
</evidence>
<dbReference type="PRINTS" id="PR00747">
    <property type="entry name" value="GLYHDRLASE47"/>
</dbReference>